<dbReference type="AlphaFoldDB" id="A0A212K799"/>
<reference evidence="1" key="1">
    <citation type="submission" date="2016-04" db="EMBL/GenBank/DDBJ databases">
        <authorList>
            <person name="Evans L.H."/>
            <person name="Alamgir A."/>
            <person name="Owens N."/>
            <person name="Weber N.D."/>
            <person name="Virtaneva K."/>
            <person name="Barbian K."/>
            <person name="Babar A."/>
            <person name="Rosenke K."/>
        </authorList>
    </citation>
    <scope>NUCLEOTIDE SEQUENCE</scope>
    <source>
        <strain evidence="1">86</strain>
    </source>
</reference>
<dbReference type="EMBL" id="FLUQ01000003">
    <property type="protein sequence ID" value="SBW07594.1"/>
    <property type="molecule type" value="Genomic_DNA"/>
</dbReference>
<protein>
    <recommendedName>
        <fullName evidence="2">XRE family transcriptional regulator</fullName>
    </recommendedName>
</protein>
<name>A0A212K799_9DELT</name>
<gene>
    <name evidence="1" type="ORF">KL86DPRO_30084</name>
</gene>
<organism evidence="1">
    <name type="scientific">uncultured delta proteobacterium</name>
    <dbReference type="NCBI Taxonomy" id="34034"/>
    <lineage>
        <taxon>Bacteria</taxon>
        <taxon>Deltaproteobacteria</taxon>
        <taxon>environmental samples</taxon>
    </lineage>
</organism>
<sequence>MSRSNLWQICHKNARGNNHLTKHLVEIIRKQRLTSKQIAYELVLPTERVRNWYYKGTGMTALDLLLLMSEYEFVRNFIKKAVIAYMMYKDDLAGR</sequence>
<evidence type="ECO:0008006" key="2">
    <source>
        <dbReference type="Google" id="ProtNLM"/>
    </source>
</evidence>
<proteinExistence type="predicted"/>
<accession>A0A212K799</accession>
<evidence type="ECO:0000313" key="1">
    <source>
        <dbReference type="EMBL" id="SBW07594.1"/>
    </source>
</evidence>